<name>A0A218YWP7_9HELO</name>
<gene>
    <name evidence="1" type="ORF">B2J93_2438</name>
</gene>
<dbReference type="InParanoid" id="A0A218YWP7"/>
<dbReference type="Proteomes" id="UP000242519">
    <property type="component" value="Unassembled WGS sequence"/>
</dbReference>
<organism evidence="1 2">
    <name type="scientific">Diplocarpon coronariae</name>
    <dbReference type="NCBI Taxonomy" id="2795749"/>
    <lineage>
        <taxon>Eukaryota</taxon>
        <taxon>Fungi</taxon>
        <taxon>Dikarya</taxon>
        <taxon>Ascomycota</taxon>
        <taxon>Pezizomycotina</taxon>
        <taxon>Leotiomycetes</taxon>
        <taxon>Helotiales</taxon>
        <taxon>Drepanopezizaceae</taxon>
        <taxon>Diplocarpon</taxon>
    </lineage>
</organism>
<reference evidence="1 2" key="1">
    <citation type="submission" date="2017-04" db="EMBL/GenBank/DDBJ databases">
        <title>Draft genome sequence of Marssonina coronaria NL1: causal agent of apple blotch.</title>
        <authorList>
            <person name="Cheng Q."/>
        </authorList>
    </citation>
    <scope>NUCLEOTIDE SEQUENCE [LARGE SCALE GENOMIC DNA]</scope>
    <source>
        <strain evidence="1 2">NL1</strain>
    </source>
</reference>
<dbReference type="EMBL" id="MZNU01000334">
    <property type="protein sequence ID" value="OWP00221.1"/>
    <property type="molecule type" value="Genomic_DNA"/>
</dbReference>
<evidence type="ECO:0000313" key="1">
    <source>
        <dbReference type="EMBL" id="OWP00221.1"/>
    </source>
</evidence>
<sequence length="74" mass="8291">MAKATELGAATALPSFVSYCARSCVEGLVGFHIYFRIYNFSTKLHPSIGKRHLHRLRRPLVPGWTGPEPPKKLL</sequence>
<proteinExistence type="predicted"/>
<protein>
    <submittedName>
        <fullName evidence="1">Uncharacterized protein</fullName>
    </submittedName>
</protein>
<keyword evidence="2" id="KW-1185">Reference proteome</keyword>
<comment type="caution">
    <text evidence="1">The sequence shown here is derived from an EMBL/GenBank/DDBJ whole genome shotgun (WGS) entry which is preliminary data.</text>
</comment>
<accession>A0A218YWP7</accession>
<evidence type="ECO:0000313" key="2">
    <source>
        <dbReference type="Proteomes" id="UP000242519"/>
    </source>
</evidence>
<dbReference type="AlphaFoldDB" id="A0A218YWP7"/>